<dbReference type="AlphaFoldDB" id="A0A517L6J9"/>
<feature type="region of interest" description="Disordered" evidence="1">
    <location>
        <begin position="70"/>
        <end position="107"/>
    </location>
</feature>
<proteinExistence type="predicted"/>
<organism evidence="2 3">
    <name type="scientific">Venturia effusa</name>
    <dbReference type="NCBI Taxonomy" id="50376"/>
    <lineage>
        <taxon>Eukaryota</taxon>
        <taxon>Fungi</taxon>
        <taxon>Dikarya</taxon>
        <taxon>Ascomycota</taxon>
        <taxon>Pezizomycotina</taxon>
        <taxon>Dothideomycetes</taxon>
        <taxon>Pleosporomycetidae</taxon>
        <taxon>Venturiales</taxon>
        <taxon>Venturiaceae</taxon>
        <taxon>Venturia</taxon>
    </lineage>
</organism>
<dbReference type="Proteomes" id="UP000316270">
    <property type="component" value="Chromosome 6"/>
</dbReference>
<name>A0A517L6J9_9PEZI</name>
<sequence>MPLDWDWGSARFGPAKTRALVYADPLSVQRVSPSVHCKVQPTERLQFADTCARLKIVLLRRSSSKQAAHLRLLGNRTEPPESDSRKRKIYAHVLTPRSPRQRKKSAC</sequence>
<accession>A0A517L6J9</accession>
<reference evidence="2 3" key="1">
    <citation type="submission" date="2019-07" db="EMBL/GenBank/DDBJ databases">
        <title>Finished genome of Venturia effusa.</title>
        <authorList>
            <person name="Young C.A."/>
            <person name="Cox M.P."/>
            <person name="Ganley A.R.D."/>
            <person name="David W.J."/>
        </authorList>
    </citation>
    <scope>NUCLEOTIDE SEQUENCE [LARGE SCALE GENOMIC DNA]</scope>
    <source>
        <strain evidence="3">albino</strain>
    </source>
</reference>
<protein>
    <submittedName>
        <fullName evidence="2">Uncharacterized protein</fullName>
    </submittedName>
</protein>
<evidence type="ECO:0000256" key="1">
    <source>
        <dbReference type="SAM" id="MobiDB-lite"/>
    </source>
</evidence>
<dbReference type="EMBL" id="CP042190">
    <property type="protein sequence ID" value="QDS71260.1"/>
    <property type="molecule type" value="Genomic_DNA"/>
</dbReference>
<evidence type="ECO:0000313" key="2">
    <source>
        <dbReference type="EMBL" id="QDS71260.1"/>
    </source>
</evidence>
<keyword evidence="3" id="KW-1185">Reference proteome</keyword>
<evidence type="ECO:0000313" key="3">
    <source>
        <dbReference type="Proteomes" id="UP000316270"/>
    </source>
</evidence>
<gene>
    <name evidence="2" type="ORF">FKW77_000752</name>
</gene>